<dbReference type="Gene3D" id="3.30.559.10">
    <property type="entry name" value="Chloramphenicol acetyltransferase-like domain"/>
    <property type="match status" value="1"/>
</dbReference>
<dbReference type="EMBL" id="PXZM01000038">
    <property type="protein sequence ID" value="PSJ90151.1"/>
    <property type="molecule type" value="Genomic_DNA"/>
</dbReference>
<dbReference type="GO" id="GO:0005829">
    <property type="term" value="C:cytosol"/>
    <property type="evidence" value="ECO:0007669"/>
    <property type="project" value="TreeGrafter"/>
</dbReference>
<comment type="caution">
    <text evidence="3">The sequence shown here is derived from an EMBL/GenBank/DDBJ whole genome shotgun (WGS) entry which is preliminary data.</text>
</comment>
<dbReference type="SUPFAM" id="SSF52777">
    <property type="entry name" value="CoA-dependent acyltransferases"/>
    <property type="match status" value="3"/>
</dbReference>
<keyword evidence="4" id="KW-1185">Reference proteome</keyword>
<dbReference type="GO" id="GO:0009239">
    <property type="term" value="P:enterobactin biosynthetic process"/>
    <property type="evidence" value="ECO:0007669"/>
    <property type="project" value="TreeGrafter"/>
</dbReference>
<keyword evidence="1" id="KW-0677">Repeat</keyword>
<evidence type="ECO:0000313" key="4">
    <source>
        <dbReference type="Proteomes" id="UP000240419"/>
    </source>
</evidence>
<protein>
    <submittedName>
        <fullName evidence="3">Peptide synthetase</fullName>
    </submittedName>
</protein>
<dbReference type="AlphaFoldDB" id="A0A2P7UT45"/>
<sequence length="680" mass="79196">MTQRTFMKTIALSETQKDYFIHYLVHPTSAFYHEQFLFRFEQRLDVAVTIRTLTEIVKRHEINRSIFVLEDEPIQKVYSEPILDFEHVASADWDDSTIRAYLNLELSKSFQLDEGPLFSCKLLDYKEVGSILSLKYHHICSDGWSVSLMLDEFTMIYQQLIADQELVIQPSTHHFADFVEWEQNYLASQEGEEARAFWKKKLGGPLKRLELPTDKSRPSTPSFKGGISFFTCKHELRDEMMAYRKNHHYQTDVIYLSLFLAFLSRISGQDDIIIGVPRFGRPEKEFYSIMGPCLVMLPLRIKIPKNCSFRELARLVQEELSVCSTYQNYPLSLIAGELDYDRDKKYSSFFSTAFVHQKAIKQDGAIFVGNAQNTFQSNGLTISSYPIHKNISQYDLCFVVERDNQQDILAGFEYNADILNEETVVKWVADFEAASLFLLKNDSEDILMLKSQANKDYWTKNFAHLPSLKILPEEGRSLSSDATMFEREKLEITGLPSTQISRLAQSWDSSSFDIFMSTFLVLLHAESEKEDMALAFRAGWDQLHEISFLWLRTDLSGNPLFSELVLQVQRKVKEAYLYKDGLESLLHGHHEPRILFEMNEEEPLSTIDFQFRIHELRGQLHGTITYHAHAFKRETVQRMLSQYEYVLQSVIAQPHQRIREIVSHLNSQFLTNDDYEQLFL</sequence>
<dbReference type="InterPro" id="IPR023213">
    <property type="entry name" value="CAT-like_dom_sf"/>
</dbReference>
<evidence type="ECO:0000256" key="1">
    <source>
        <dbReference type="ARBA" id="ARBA00022737"/>
    </source>
</evidence>
<dbReference type="RefSeq" id="WP_106840917.1">
    <property type="nucleotide sequence ID" value="NZ_JBCNIW010000017.1"/>
</dbReference>
<feature type="domain" description="Condensation" evidence="2">
    <location>
        <begin position="9"/>
        <end position="434"/>
    </location>
</feature>
<dbReference type="PANTHER" id="PTHR45527:SF1">
    <property type="entry name" value="FATTY ACID SYNTHASE"/>
    <property type="match status" value="1"/>
</dbReference>
<evidence type="ECO:0000259" key="2">
    <source>
        <dbReference type="Pfam" id="PF00668"/>
    </source>
</evidence>
<reference evidence="3 4" key="1">
    <citation type="submission" date="2018-03" db="EMBL/GenBank/DDBJ databases">
        <title>Brevisbacillus phylogenomics.</title>
        <authorList>
            <person name="Dunlap C."/>
        </authorList>
    </citation>
    <scope>NUCLEOTIDE SEQUENCE [LARGE SCALE GENOMIC DNA]</scope>
    <source>
        <strain evidence="3 4">NRRL NRS-1210</strain>
    </source>
</reference>
<dbReference type="GO" id="GO:0008610">
    <property type="term" value="P:lipid biosynthetic process"/>
    <property type="evidence" value="ECO:0007669"/>
    <property type="project" value="UniProtKB-ARBA"/>
</dbReference>
<dbReference type="OrthoDB" id="2472181at2"/>
<dbReference type="Gene3D" id="3.30.559.30">
    <property type="entry name" value="Nonribosomal peptide synthetase, condensation domain"/>
    <property type="match status" value="2"/>
</dbReference>
<feature type="domain" description="Condensation" evidence="2">
    <location>
        <begin position="452"/>
        <end position="662"/>
    </location>
</feature>
<dbReference type="GO" id="GO:0047527">
    <property type="term" value="F:2,3-dihydroxybenzoate-serine ligase activity"/>
    <property type="evidence" value="ECO:0007669"/>
    <property type="project" value="TreeGrafter"/>
</dbReference>
<proteinExistence type="predicted"/>
<dbReference type="GO" id="GO:0031177">
    <property type="term" value="F:phosphopantetheine binding"/>
    <property type="evidence" value="ECO:0007669"/>
    <property type="project" value="TreeGrafter"/>
</dbReference>
<dbReference type="InterPro" id="IPR001242">
    <property type="entry name" value="Condensation_dom"/>
</dbReference>
<gene>
    <name evidence="3" type="ORF">C7R93_22500</name>
</gene>
<dbReference type="Pfam" id="PF00668">
    <property type="entry name" value="Condensation"/>
    <property type="match status" value="2"/>
</dbReference>
<dbReference type="Proteomes" id="UP000240419">
    <property type="component" value="Unassembled WGS sequence"/>
</dbReference>
<organism evidence="3 4">
    <name type="scientific">Brevibacillus fortis</name>
    <dbReference type="NCBI Taxonomy" id="2126352"/>
    <lineage>
        <taxon>Bacteria</taxon>
        <taxon>Bacillati</taxon>
        <taxon>Bacillota</taxon>
        <taxon>Bacilli</taxon>
        <taxon>Bacillales</taxon>
        <taxon>Paenibacillaceae</taxon>
        <taxon>Brevibacillus</taxon>
    </lineage>
</organism>
<dbReference type="PANTHER" id="PTHR45527">
    <property type="entry name" value="NONRIBOSOMAL PEPTIDE SYNTHETASE"/>
    <property type="match status" value="1"/>
</dbReference>
<evidence type="ECO:0000313" key="3">
    <source>
        <dbReference type="EMBL" id="PSJ90151.1"/>
    </source>
</evidence>
<dbReference type="GO" id="GO:0009366">
    <property type="term" value="C:enterobactin synthetase complex"/>
    <property type="evidence" value="ECO:0007669"/>
    <property type="project" value="TreeGrafter"/>
</dbReference>
<name>A0A2P7UT45_9BACL</name>
<dbReference type="GO" id="GO:0043041">
    <property type="term" value="P:amino acid activation for nonribosomal peptide biosynthetic process"/>
    <property type="evidence" value="ECO:0007669"/>
    <property type="project" value="TreeGrafter"/>
</dbReference>
<accession>A0A2P7UT45</accession>